<protein>
    <submittedName>
        <fullName evidence="1">Uncharacterized protein</fullName>
    </submittedName>
</protein>
<sequence>MAGRTMRRTDRFVTDRFVVVKPWTYLEGTLGQHCYAMGAVVGGQALGQPPDWALVQMDPSEHMQACPHCHCYFAAAHGQSAQHWIDQHLYGDMPTCWKVRETLASFACDTATVQ</sequence>
<proteinExistence type="predicted"/>
<accession>A0A143PT07</accession>
<keyword evidence="2" id="KW-1185">Reference proteome</keyword>
<dbReference type="OrthoDB" id="12976at2"/>
<gene>
    <name evidence="1" type="ORF">LuPra_04541</name>
</gene>
<evidence type="ECO:0000313" key="2">
    <source>
        <dbReference type="Proteomes" id="UP000076079"/>
    </source>
</evidence>
<reference evidence="2" key="2">
    <citation type="submission" date="2016-04" db="EMBL/GenBank/DDBJ databases">
        <title>First Complete Genome Sequence of a Subdivision 6 Acidobacterium.</title>
        <authorList>
            <person name="Huang S."/>
            <person name="Vieira S."/>
            <person name="Bunk B."/>
            <person name="Riedel T."/>
            <person name="Sproeer C."/>
            <person name="Overmann J."/>
        </authorList>
    </citation>
    <scope>NUCLEOTIDE SEQUENCE [LARGE SCALE GENOMIC DNA]</scope>
    <source>
        <strain evidence="2">DSM 100886 HEG_-6_39</strain>
    </source>
</reference>
<dbReference type="AlphaFoldDB" id="A0A143PT07"/>
<reference evidence="1 2" key="1">
    <citation type="journal article" date="2016" name="Genome Announc.">
        <title>First Complete Genome Sequence of a Subdivision 6 Acidobacterium Strain.</title>
        <authorList>
            <person name="Huang S."/>
            <person name="Vieira S."/>
            <person name="Bunk B."/>
            <person name="Riedel T."/>
            <person name="Sproer C."/>
            <person name="Overmann J."/>
        </authorList>
    </citation>
    <scope>NUCLEOTIDE SEQUENCE [LARGE SCALE GENOMIC DNA]</scope>
    <source>
        <strain evidence="2">DSM 100886 HEG_-6_39</strain>
    </source>
</reference>
<name>A0A143PT07_LUTPR</name>
<dbReference type="KEGG" id="abac:LuPra_04541"/>
<dbReference type="EMBL" id="CP015136">
    <property type="protein sequence ID" value="AMY11293.1"/>
    <property type="molecule type" value="Genomic_DNA"/>
</dbReference>
<organism evidence="1 2">
    <name type="scientific">Luteitalea pratensis</name>
    <dbReference type="NCBI Taxonomy" id="1855912"/>
    <lineage>
        <taxon>Bacteria</taxon>
        <taxon>Pseudomonadati</taxon>
        <taxon>Acidobacteriota</taxon>
        <taxon>Vicinamibacteria</taxon>
        <taxon>Vicinamibacterales</taxon>
        <taxon>Vicinamibacteraceae</taxon>
        <taxon>Luteitalea</taxon>
    </lineage>
</organism>
<dbReference type="Proteomes" id="UP000076079">
    <property type="component" value="Chromosome"/>
</dbReference>
<evidence type="ECO:0000313" key="1">
    <source>
        <dbReference type="EMBL" id="AMY11293.1"/>
    </source>
</evidence>